<evidence type="ECO:0000256" key="7">
    <source>
        <dbReference type="ARBA" id="ARBA00022824"/>
    </source>
</evidence>
<dbReference type="InterPro" id="IPR002401">
    <property type="entry name" value="Cyt_P450_E_grp-I"/>
</dbReference>
<dbReference type="EMBL" id="ON646386">
    <property type="protein sequence ID" value="UZE89902.1"/>
    <property type="molecule type" value="mRNA"/>
</dbReference>
<dbReference type="GO" id="GO:0004497">
    <property type="term" value="F:monooxygenase activity"/>
    <property type="evidence" value="ECO:0007669"/>
    <property type="project" value="UniProtKB-KW"/>
</dbReference>
<evidence type="ECO:0000313" key="16">
    <source>
        <dbReference type="EMBL" id="UZE89900.1"/>
    </source>
</evidence>
<dbReference type="AlphaFoldDB" id="A0A9E7YCJ3"/>
<dbReference type="EMBL" id="ON646384">
    <property type="protein sequence ID" value="UZE89900.1"/>
    <property type="molecule type" value="mRNA"/>
</dbReference>
<dbReference type="GO" id="GO:0020037">
    <property type="term" value="F:heme binding"/>
    <property type="evidence" value="ECO:0007669"/>
    <property type="project" value="InterPro"/>
</dbReference>
<dbReference type="InterPro" id="IPR017972">
    <property type="entry name" value="Cyt_P450_CS"/>
</dbReference>
<accession>A0A9E7YCJ3</accession>
<dbReference type="Pfam" id="PF00067">
    <property type="entry name" value="p450"/>
    <property type="match status" value="1"/>
</dbReference>
<evidence type="ECO:0000256" key="11">
    <source>
        <dbReference type="ARBA" id="ARBA00023033"/>
    </source>
</evidence>
<feature type="binding site" description="axial binding residue" evidence="13">
    <location>
        <position position="456"/>
    </location>
    <ligand>
        <name>heme</name>
        <dbReference type="ChEBI" id="CHEBI:30413"/>
    </ligand>
    <ligandPart>
        <name>Fe</name>
        <dbReference type="ChEBI" id="CHEBI:18248"/>
    </ligandPart>
</feature>
<proteinExistence type="evidence at transcript level"/>
<evidence type="ECO:0000256" key="10">
    <source>
        <dbReference type="ARBA" id="ARBA00023004"/>
    </source>
</evidence>
<feature type="transmembrane region" description="Helical" evidence="15">
    <location>
        <begin position="309"/>
        <end position="332"/>
    </location>
</feature>
<reference evidence="16" key="2">
    <citation type="submission" date="2022-05" db="EMBL/GenBank/DDBJ databases">
        <authorList>
            <person name="Pathak J."/>
            <person name="Thiruvengadam V."/>
            <person name="Gracy G.R."/>
        </authorList>
    </citation>
    <scope>NUCLEOTIDE SEQUENCE</scope>
</reference>
<dbReference type="GO" id="GO:0005789">
    <property type="term" value="C:endoplasmic reticulum membrane"/>
    <property type="evidence" value="ECO:0007669"/>
    <property type="project" value="UniProtKB-SubCell"/>
</dbReference>
<keyword evidence="15" id="KW-1133">Transmembrane helix</keyword>
<evidence type="ECO:0000256" key="13">
    <source>
        <dbReference type="PIRSR" id="PIRSR602401-1"/>
    </source>
</evidence>
<comment type="subcellular location">
    <subcellularLocation>
        <location evidence="3">Endoplasmic reticulum membrane</location>
        <topology evidence="3">Peripheral membrane protein</topology>
    </subcellularLocation>
    <subcellularLocation>
        <location evidence="2">Microsome membrane</location>
        <topology evidence="2">Peripheral membrane protein</topology>
    </subcellularLocation>
</comment>
<dbReference type="FunFam" id="1.10.630.10:FF:000042">
    <property type="entry name" value="Cytochrome P450"/>
    <property type="match status" value="1"/>
</dbReference>
<name>A0A9E7YCJ3_9NEOP</name>
<dbReference type="InterPro" id="IPR001128">
    <property type="entry name" value="Cyt_P450"/>
</dbReference>
<keyword evidence="10 13" id="KW-0408">Iron</keyword>
<dbReference type="InterPro" id="IPR050476">
    <property type="entry name" value="Insect_CytP450_Detox"/>
</dbReference>
<dbReference type="SUPFAM" id="SSF48264">
    <property type="entry name" value="Cytochrome P450"/>
    <property type="match status" value="1"/>
</dbReference>
<keyword evidence="11 14" id="KW-0503">Monooxygenase</keyword>
<dbReference type="PANTHER" id="PTHR24292:SF54">
    <property type="entry name" value="CYP9F3-RELATED"/>
    <property type="match status" value="1"/>
</dbReference>
<evidence type="ECO:0000256" key="5">
    <source>
        <dbReference type="ARBA" id="ARBA00022617"/>
    </source>
</evidence>
<evidence type="ECO:0000256" key="9">
    <source>
        <dbReference type="ARBA" id="ARBA00023002"/>
    </source>
</evidence>
<evidence type="ECO:0000256" key="12">
    <source>
        <dbReference type="ARBA" id="ARBA00023136"/>
    </source>
</evidence>
<dbReference type="GO" id="GO:0005506">
    <property type="term" value="F:iron ion binding"/>
    <property type="evidence" value="ECO:0007669"/>
    <property type="project" value="InterPro"/>
</dbReference>
<dbReference type="PRINTS" id="PR00463">
    <property type="entry name" value="EP450I"/>
</dbReference>
<keyword evidence="5 13" id="KW-0349">Heme</keyword>
<evidence type="ECO:0000256" key="4">
    <source>
        <dbReference type="ARBA" id="ARBA00010617"/>
    </source>
</evidence>
<evidence type="ECO:0000256" key="2">
    <source>
        <dbReference type="ARBA" id="ARBA00004174"/>
    </source>
</evidence>
<dbReference type="PROSITE" id="PS00086">
    <property type="entry name" value="CYTOCHROME_P450"/>
    <property type="match status" value="1"/>
</dbReference>
<dbReference type="PRINTS" id="PR00385">
    <property type="entry name" value="P450"/>
</dbReference>
<evidence type="ECO:0000256" key="1">
    <source>
        <dbReference type="ARBA" id="ARBA00001971"/>
    </source>
</evidence>
<keyword evidence="15" id="KW-0812">Transmembrane</keyword>
<comment type="similarity">
    <text evidence="4 14">Belongs to the cytochrome P450 family.</text>
</comment>
<keyword evidence="7" id="KW-0256">Endoplasmic reticulum</keyword>
<keyword evidence="12 15" id="KW-0472">Membrane</keyword>
<dbReference type="PANTHER" id="PTHR24292">
    <property type="entry name" value="CYTOCHROME P450"/>
    <property type="match status" value="1"/>
</dbReference>
<dbReference type="GO" id="GO:0016705">
    <property type="term" value="F:oxidoreductase activity, acting on paired donors, with incorporation or reduction of molecular oxygen"/>
    <property type="evidence" value="ECO:0007669"/>
    <property type="project" value="InterPro"/>
</dbReference>
<dbReference type="CDD" id="cd11056">
    <property type="entry name" value="CYP6-like"/>
    <property type="match status" value="1"/>
</dbReference>
<sequence length="458" mass="53348">MFAIIALIVILYLIHYAITNVYKYWESRGIPYYKPRNAYYDTYCTFLQKDNFSLEIAKAYNGFPDKQVYGSFLLRTPQLMVKDPDILRNICVKDFEHFTNHVDIFFKDDLLLGKSLFALKDKKWRDMRTILSPIFTGSKLRGMVDLVSECSEQTMDYYAQLIKQKSDKTVKVDILDATSRFTNDVIATSAFGIQVNSLADKTNVFFETGQEVSKFPFWRFVVAAFPKFVKKIFNLSLFPSKIYEFFRNIVEESIRIRKTQNIVRYDLIHLLLEAKKEQINKINEKSDNDQKLELSKNLLDIDDITAQSFIFFIAGFINVALTISFAGYELAIQPEIQDKLRKEIRELLQKNNGKLDYDILKKMKYLDMVVTEVLRKYPPAGMLDRVCTKAYTIKTATESIDLVPGMPINIPVMGLHYDPKYFPNPNKFDPERFNDENREKMNPYSYLPFGVGPRLCIG</sequence>
<protein>
    <submittedName>
        <fullName evidence="16">Cytochrome P450 CYP9GN5</fullName>
    </submittedName>
</protein>
<keyword evidence="6 13" id="KW-0479">Metal-binding</keyword>
<evidence type="ECO:0000256" key="14">
    <source>
        <dbReference type="RuleBase" id="RU000461"/>
    </source>
</evidence>
<keyword evidence="9 14" id="KW-0560">Oxidoreductase</keyword>
<dbReference type="Gene3D" id="1.10.630.10">
    <property type="entry name" value="Cytochrome P450"/>
    <property type="match status" value="1"/>
</dbReference>
<evidence type="ECO:0000256" key="6">
    <source>
        <dbReference type="ARBA" id="ARBA00022723"/>
    </source>
</evidence>
<keyword evidence="8" id="KW-0492">Microsome</keyword>
<evidence type="ECO:0000256" key="8">
    <source>
        <dbReference type="ARBA" id="ARBA00022848"/>
    </source>
</evidence>
<organism evidence="16">
    <name type="scientific">Chrysoperla zastrowi sillemi</name>
    <dbReference type="NCBI Taxonomy" id="482137"/>
    <lineage>
        <taxon>Eukaryota</taxon>
        <taxon>Metazoa</taxon>
        <taxon>Ecdysozoa</taxon>
        <taxon>Arthropoda</taxon>
        <taxon>Hexapoda</taxon>
        <taxon>Insecta</taxon>
        <taxon>Pterygota</taxon>
        <taxon>Neoptera</taxon>
        <taxon>Endopterygota</taxon>
        <taxon>Neuroptera</taxon>
        <taxon>Hemerobiiformia</taxon>
        <taxon>Chrysopidae</taxon>
        <taxon>Chrysopinae</taxon>
        <taxon>Chrysoperla</taxon>
    </lineage>
</organism>
<dbReference type="InterPro" id="IPR036396">
    <property type="entry name" value="Cyt_P450_sf"/>
</dbReference>
<reference evidence="16" key="1">
    <citation type="journal article" date="2022" name="Insects">
        <title>Comparative Transcriptome Analysis to Reveal Differentially Expressed cytochrome P450 in Response to Imidacloprid in the Aphid Lion, Chrysoperla zastrowi sillemi (Esben-Petersen).</title>
        <authorList>
            <person name="Pathak J."/>
            <person name="Ramasamy G.G."/>
            <person name="Agrawal A."/>
            <person name="Srivastava S."/>
            <person name="Basavaarya B.R."/>
            <person name="Muthugounder M."/>
            <person name="Muniyappa V.K."/>
            <person name="Maria P."/>
            <person name="Rai A."/>
            <person name="Venkatesan T."/>
        </authorList>
    </citation>
    <scope>NUCLEOTIDE SEQUENCE</scope>
</reference>
<evidence type="ECO:0000256" key="3">
    <source>
        <dbReference type="ARBA" id="ARBA00004406"/>
    </source>
</evidence>
<comment type="cofactor">
    <cofactor evidence="1 13">
        <name>heme</name>
        <dbReference type="ChEBI" id="CHEBI:30413"/>
    </cofactor>
</comment>
<evidence type="ECO:0000256" key="15">
    <source>
        <dbReference type="SAM" id="Phobius"/>
    </source>
</evidence>